<keyword evidence="4" id="KW-0547">Nucleotide-binding</keyword>
<dbReference type="InterPro" id="IPR017871">
    <property type="entry name" value="ABC_transporter-like_CS"/>
</dbReference>
<sequence length="373" mass="39650">MLRARRPPAARRAATDPAGVPPEAGASPRAGALVRRPTAADATAADALTTGTLMADVPAGGAPAIRVSGLRKSYPGVEAVRGIDLTVAQGETFGFLGPNGAGKTTTIAMLCTLVRPTAGRVEVAGHDTRTAPGLVRRSIGLVFQESTLDGDLTAAENLRFHADLYAIPRAELAARVDSLLDLTGLTASRDRLVRTLSGGMRRRLEIARGILHRPRVLFLDEPTAGLDPQSRALLWDHLEEVREREGTTLFLTTHYLEEAERCHRIAIIDDGRIIAEGSPAELKSVLGADRVDLRTGDDEKAAAALLDRFGLAAVAGPQGLRVHTEDGALLVPRLCAGLDVPVYEVTVTRPSLDDVFLHHTGRSIRDEPVGGAR</sequence>
<dbReference type="Pfam" id="PF00005">
    <property type="entry name" value="ABC_tran"/>
    <property type="match status" value="1"/>
</dbReference>
<organism evidence="9 10">
    <name type="scientific">Actinoallomurus vinaceus</name>
    <dbReference type="NCBI Taxonomy" id="1080074"/>
    <lineage>
        <taxon>Bacteria</taxon>
        <taxon>Bacillati</taxon>
        <taxon>Actinomycetota</taxon>
        <taxon>Actinomycetes</taxon>
        <taxon>Streptosporangiales</taxon>
        <taxon>Thermomonosporaceae</taxon>
        <taxon>Actinoallomurus</taxon>
    </lineage>
</organism>
<dbReference type="PROSITE" id="PS50893">
    <property type="entry name" value="ABC_TRANSPORTER_2"/>
    <property type="match status" value="1"/>
</dbReference>
<dbReference type="PANTHER" id="PTHR42711">
    <property type="entry name" value="ABC TRANSPORTER ATP-BINDING PROTEIN"/>
    <property type="match status" value="1"/>
</dbReference>
<gene>
    <name evidence="9" type="ORF">GCM10023196_021090</name>
</gene>
<evidence type="ECO:0000256" key="3">
    <source>
        <dbReference type="ARBA" id="ARBA00022448"/>
    </source>
</evidence>
<comment type="similarity">
    <text evidence="2">Belongs to the ABC transporter superfamily.</text>
</comment>
<evidence type="ECO:0000256" key="2">
    <source>
        <dbReference type="ARBA" id="ARBA00005417"/>
    </source>
</evidence>
<evidence type="ECO:0000313" key="10">
    <source>
        <dbReference type="Proteomes" id="UP001501442"/>
    </source>
</evidence>
<reference evidence="10" key="1">
    <citation type="journal article" date="2019" name="Int. J. Syst. Evol. Microbiol.">
        <title>The Global Catalogue of Microorganisms (GCM) 10K type strain sequencing project: providing services to taxonomists for standard genome sequencing and annotation.</title>
        <authorList>
            <consortium name="The Broad Institute Genomics Platform"/>
            <consortium name="The Broad Institute Genome Sequencing Center for Infectious Disease"/>
            <person name="Wu L."/>
            <person name="Ma J."/>
        </authorList>
    </citation>
    <scope>NUCLEOTIDE SEQUENCE [LARGE SCALE GENOMIC DNA]</scope>
    <source>
        <strain evidence="10">JCM 17939</strain>
    </source>
</reference>
<name>A0ABP8U655_9ACTN</name>
<evidence type="ECO:0000259" key="8">
    <source>
        <dbReference type="PROSITE" id="PS50893"/>
    </source>
</evidence>
<comment type="subcellular location">
    <subcellularLocation>
        <location evidence="1">Cell membrane</location>
        <topology evidence="1">Peripheral membrane protein</topology>
    </subcellularLocation>
</comment>
<dbReference type="Gene3D" id="3.40.50.300">
    <property type="entry name" value="P-loop containing nucleotide triphosphate hydrolases"/>
    <property type="match status" value="1"/>
</dbReference>
<evidence type="ECO:0000256" key="5">
    <source>
        <dbReference type="ARBA" id="ARBA00022840"/>
    </source>
</evidence>
<dbReference type="SMART" id="SM00382">
    <property type="entry name" value="AAA"/>
    <property type="match status" value="1"/>
</dbReference>
<keyword evidence="5 9" id="KW-0067">ATP-binding</keyword>
<dbReference type="EMBL" id="BAABHK010000002">
    <property type="protein sequence ID" value="GAA4623732.1"/>
    <property type="molecule type" value="Genomic_DNA"/>
</dbReference>
<evidence type="ECO:0000256" key="6">
    <source>
        <dbReference type="ARBA" id="ARBA00023251"/>
    </source>
</evidence>
<feature type="domain" description="ABC transporter" evidence="8">
    <location>
        <begin position="65"/>
        <end position="295"/>
    </location>
</feature>
<evidence type="ECO:0000256" key="7">
    <source>
        <dbReference type="SAM" id="MobiDB-lite"/>
    </source>
</evidence>
<dbReference type="InterPro" id="IPR050763">
    <property type="entry name" value="ABC_transporter_ATP-binding"/>
</dbReference>
<keyword evidence="6" id="KW-0046">Antibiotic resistance</keyword>
<dbReference type="GO" id="GO:0005524">
    <property type="term" value="F:ATP binding"/>
    <property type="evidence" value="ECO:0007669"/>
    <property type="project" value="UniProtKB-KW"/>
</dbReference>
<dbReference type="PANTHER" id="PTHR42711:SF5">
    <property type="entry name" value="ABC TRANSPORTER ATP-BINDING PROTEIN NATA"/>
    <property type="match status" value="1"/>
</dbReference>
<dbReference type="SUPFAM" id="SSF52540">
    <property type="entry name" value="P-loop containing nucleoside triphosphate hydrolases"/>
    <property type="match status" value="1"/>
</dbReference>
<dbReference type="InterPro" id="IPR003593">
    <property type="entry name" value="AAA+_ATPase"/>
</dbReference>
<evidence type="ECO:0000313" key="9">
    <source>
        <dbReference type="EMBL" id="GAA4623732.1"/>
    </source>
</evidence>
<protein>
    <submittedName>
        <fullName evidence="9">Daunorubicin resistance protein DrrA family ABC transporter ATP-binding protein</fullName>
    </submittedName>
</protein>
<keyword evidence="3" id="KW-0813">Transport</keyword>
<feature type="region of interest" description="Disordered" evidence="7">
    <location>
        <begin position="1"/>
        <end position="38"/>
    </location>
</feature>
<accession>A0ABP8U655</accession>
<dbReference type="RefSeq" id="WP_345430485.1">
    <property type="nucleotide sequence ID" value="NZ_BAABHK010000002.1"/>
</dbReference>
<dbReference type="Proteomes" id="UP001501442">
    <property type="component" value="Unassembled WGS sequence"/>
</dbReference>
<comment type="caution">
    <text evidence="9">The sequence shown here is derived from an EMBL/GenBank/DDBJ whole genome shotgun (WGS) entry which is preliminary data.</text>
</comment>
<dbReference type="PROSITE" id="PS00211">
    <property type="entry name" value="ABC_TRANSPORTER_1"/>
    <property type="match status" value="1"/>
</dbReference>
<evidence type="ECO:0000256" key="1">
    <source>
        <dbReference type="ARBA" id="ARBA00004202"/>
    </source>
</evidence>
<dbReference type="InterPro" id="IPR027417">
    <property type="entry name" value="P-loop_NTPase"/>
</dbReference>
<keyword evidence="10" id="KW-1185">Reference proteome</keyword>
<proteinExistence type="inferred from homology"/>
<dbReference type="InterPro" id="IPR003439">
    <property type="entry name" value="ABC_transporter-like_ATP-bd"/>
</dbReference>
<evidence type="ECO:0000256" key="4">
    <source>
        <dbReference type="ARBA" id="ARBA00022741"/>
    </source>
</evidence>